<dbReference type="PANTHER" id="PTHR33734">
    <property type="entry name" value="LYSM DOMAIN-CONTAINING GPI-ANCHORED PROTEIN 2"/>
    <property type="match status" value="1"/>
</dbReference>
<dbReference type="AlphaFoldDB" id="A0A2P6VK04"/>
<feature type="compositionally biased region" description="Pro residues" evidence="1">
    <location>
        <begin position="286"/>
        <end position="322"/>
    </location>
</feature>
<accession>A0A2P6VK04</accession>
<evidence type="ECO:0000256" key="2">
    <source>
        <dbReference type="SAM" id="SignalP"/>
    </source>
</evidence>
<dbReference type="CDD" id="cd00118">
    <property type="entry name" value="LysM"/>
    <property type="match status" value="3"/>
</dbReference>
<protein>
    <submittedName>
        <fullName evidence="4">Domain</fullName>
    </submittedName>
</protein>
<dbReference type="InterPro" id="IPR025659">
    <property type="entry name" value="Tubby-like_C"/>
</dbReference>
<dbReference type="PANTHER" id="PTHR33734:SF22">
    <property type="entry name" value="MEMBRANE-BOUND LYTIC MUREIN TRANSGLYCOSYLASE D"/>
    <property type="match status" value="1"/>
</dbReference>
<feature type="domain" description="LysM" evidence="3">
    <location>
        <begin position="159"/>
        <end position="204"/>
    </location>
</feature>
<feature type="chain" id="PRO_5015190890" evidence="2">
    <location>
        <begin position="24"/>
        <end position="702"/>
    </location>
</feature>
<dbReference type="Gene3D" id="2.40.160.200">
    <property type="entry name" value="LURP1-related"/>
    <property type="match status" value="1"/>
</dbReference>
<keyword evidence="2" id="KW-0732">Signal</keyword>
<dbReference type="SMART" id="SM00257">
    <property type="entry name" value="LysM"/>
    <property type="match status" value="4"/>
</dbReference>
<evidence type="ECO:0000259" key="3">
    <source>
        <dbReference type="PROSITE" id="PS51782"/>
    </source>
</evidence>
<dbReference type="OrthoDB" id="2247at2759"/>
<keyword evidence="5" id="KW-1185">Reference proteome</keyword>
<feature type="domain" description="LysM" evidence="3">
    <location>
        <begin position="98"/>
        <end position="142"/>
    </location>
</feature>
<feature type="compositionally biased region" description="Low complexity" evidence="1">
    <location>
        <begin position="323"/>
        <end position="332"/>
    </location>
</feature>
<dbReference type="Pfam" id="PF01476">
    <property type="entry name" value="LysM"/>
    <property type="match status" value="4"/>
</dbReference>
<dbReference type="Proteomes" id="UP000239649">
    <property type="component" value="Unassembled WGS sequence"/>
</dbReference>
<dbReference type="SUPFAM" id="SSF54106">
    <property type="entry name" value="LysM domain"/>
    <property type="match status" value="3"/>
</dbReference>
<evidence type="ECO:0000256" key="1">
    <source>
        <dbReference type="SAM" id="MobiDB-lite"/>
    </source>
</evidence>
<dbReference type="InterPro" id="IPR036779">
    <property type="entry name" value="LysM_dom_sf"/>
</dbReference>
<gene>
    <name evidence="4" type="ORF">C2E20_2333</name>
</gene>
<dbReference type="SUPFAM" id="SSF54518">
    <property type="entry name" value="Tubby C-terminal domain-like"/>
    <property type="match status" value="1"/>
</dbReference>
<feature type="signal peptide" evidence="2">
    <location>
        <begin position="1"/>
        <end position="23"/>
    </location>
</feature>
<feature type="compositionally biased region" description="Low complexity" evidence="1">
    <location>
        <begin position="352"/>
        <end position="369"/>
    </location>
</feature>
<reference evidence="4 5" key="1">
    <citation type="journal article" date="2018" name="Plant J.">
        <title>Genome sequences of Chlorella sorokiniana UTEX 1602 and Micractinium conductrix SAG 241.80: implications to maltose excretion by a green alga.</title>
        <authorList>
            <person name="Arriola M.B."/>
            <person name="Velmurugan N."/>
            <person name="Zhang Y."/>
            <person name="Plunkett M.H."/>
            <person name="Hondzo H."/>
            <person name="Barney B.M."/>
        </authorList>
    </citation>
    <scope>NUCLEOTIDE SEQUENCE [LARGE SCALE GENOMIC DNA]</scope>
    <source>
        <strain evidence="4 5">SAG 241.80</strain>
    </source>
</reference>
<dbReference type="EMBL" id="LHPF02000004">
    <property type="protein sequence ID" value="PSC74436.1"/>
    <property type="molecule type" value="Genomic_DNA"/>
</dbReference>
<sequence>MQQRAAALLAALLLGLSASSVLGLTVCQTYVVQVGDTVSTIADKFNLTPQNLEDALTTCVRGYEPGSTFLQPSQRICLPGWKQECQFVADAGGNPACKYYTVQTGDTMDAIGSFFEIPRSDIEAVNPGLTPSSLAVNSFVKLPDWGSDCPEPGNAGSCRIYVATNGDTLSLIATAFSANLVDLQTLNGGLDGATSLQPGQRIKLPPYPDTCAAGVVVAKPSNCKAYVVVEGDTLSMVASMFNTRTEDLVLSNPELAASTVLVPGSQVILPPADSTNCVNPEIVSGVPPPPTPPTRCPPSGAPHPSLPPPAEKPPVVKPPPVEPVEAPTGAPAPDAPVLPPAEGPAPEPAAEPSPAKSETPAPAPAPAAGAAALGSGAVVALLALLGAAALYRCSYTAGILGGAAMAEFQKMQADPNFALEVALGPPCPELVPQQPEAGLKLAGLHTKEPRQFVFKSAHLSAEDFRIFSKEGRLLCVSHHMGKNPYDSLDPLGLSNQLQRDEWKSLTWCTGYHGMPSFKIRPKLLSRHGRQHVVDANGGKVFFSVGNKSRLSTQSLRHNMEACEGEGETEVYALETDLAGRTLQFKNAKGELVAIAQKSTKALILNATLGAGSEMVLDVAAGVDWTAIVACMMAVQQVGAHVAKDAFSNYVAMPLANQAQDQVLQATGLQGVANQLGGLTNQGIHAANKMKQASRLFDQFFKK</sequence>
<dbReference type="PROSITE" id="PS51782">
    <property type="entry name" value="LYSM"/>
    <property type="match status" value="4"/>
</dbReference>
<feature type="compositionally biased region" description="Pro residues" evidence="1">
    <location>
        <begin position="333"/>
        <end position="351"/>
    </location>
</feature>
<organism evidence="4 5">
    <name type="scientific">Micractinium conductrix</name>
    <dbReference type="NCBI Taxonomy" id="554055"/>
    <lineage>
        <taxon>Eukaryota</taxon>
        <taxon>Viridiplantae</taxon>
        <taxon>Chlorophyta</taxon>
        <taxon>core chlorophytes</taxon>
        <taxon>Trebouxiophyceae</taxon>
        <taxon>Chlorellales</taxon>
        <taxon>Chlorellaceae</taxon>
        <taxon>Chlorella clade</taxon>
        <taxon>Micractinium</taxon>
    </lineage>
</organism>
<feature type="domain" description="LysM" evidence="3">
    <location>
        <begin position="224"/>
        <end position="269"/>
    </location>
</feature>
<evidence type="ECO:0000313" key="5">
    <source>
        <dbReference type="Proteomes" id="UP000239649"/>
    </source>
</evidence>
<evidence type="ECO:0000313" key="4">
    <source>
        <dbReference type="EMBL" id="PSC74436.1"/>
    </source>
</evidence>
<name>A0A2P6VK04_9CHLO</name>
<feature type="domain" description="LysM" evidence="3">
    <location>
        <begin position="28"/>
        <end position="78"/>
    </location>
</feature>
<dbReference type="InterPro" id="IPR038595">
    <property type="entry name" value="LOR_sf"/>
</dbReference>
<dbReference type="Gene3D" id="3.10.350.10">
    <property type="entry name" value="LysM domain"/>
    <property type="match status" value="4"/>
</dbReference>
<proteinExistence type="predicted"/>
<dbReference type="InterPro" id="IPR018392">
    <property type="entry name" value="LysM"/>
</dbReference>
<feature type="region of interest" description="Disordered" evidence="1">
    <location>
        <begin position="279"/>
        <end position="369"/>
    </location>
</feature>
<comment type="caution">
    <text evidence="4">The sequence shown here is derived from an EMBL/GenBank/DDBJ whole genome shotgun (WGS) entry which is preliminary data.</text>
</comment>